<sequence length="215" mass="23342">MDYCRAVPCLVWVLLASVAAESRFEKSSGSPYGMVGDLAEQVGTYLRQLAQEKAVVSAQKTFSEVVAVAAEALAAGINVCSRYLSQLLAAIGVNDVLPSSQASAKGVVFVGQWLLFALIGYWLLWLLVRSLASTLRFGFWLLKVGGALIAFGLILSDHTAAMETTAIRLAVLVLLCVLLGVGPWRGGAKDDKSIQLEKHVKTLERRVREMERMIE</sequence>
<accession>A0A8C5FNI9</accession>
<dbReference type="OMA" id="DYNVGTE"/>
<dbReference type="RefSeq" id="XP_030208375.1">
    <property type="nucleotide sequence ID" value="XM_030352515.1"/>
</dbReference>
<keyword evidence="1" id="KW-1133">Transmembrane helix</keyword>
<dbReference type="GO" id="GO:0042771">
    <property type="term" value="P:intrinsic apoptotic signaling pathway in response to DNA damage by p53 class mediator"/>
    <property type="evidence" value="ECO:0007669"/>
    <property type="project" value="TreeGrafter"/>
</dbReference>
<gene>
    <name evidence="3" type="primary">LOC115540896</name>
</gene>
<dbReference type="PANTHER" id="PTHR14550:SF2">
    <property type="entry name" value="TRANSMEMBRANE PROTEIN 109"/>
    <property type="match status" value="1"/>
</dbReference>
<evidence type="ECO:0000313" key="4">
    <source>
        <dbReference type="Proteomes" id="UP000694546"/>
    </source>
</evidence>
<dbReference type="Proteomes" id="UP000694546">
    <property type="component" value="Chromosome 3"/>
</dbReference>
<dbReference type="PANTHER" id="PTHR14550">
    <property type="entry name" value="TRANSMEMBRANE PROTEIN 109"/>
    <property type="match status" value="1"/>
</dbReference>
<dbReference type="GO" id="GO:0071480">
    <property type="term" value="P:cellular response to gamma radiation"/>
    <property type="evidence" value="ECO:0007669"/>
    <property type="project" value="InterPro"/>
</dbReference>
<keyword evidence="1" id="KW-0812">Transmembrane</keyword>
<reference evidence="3" key="2">
    <citation type="submission" date="2025-09" db="UniProtKB">
        <authorList>
            <consortium name="Ensembl"/>
        </authorList>
    </citation>
    <scope>IDENTIFICATION</scope>
</reference>
<feature type="chain" id="PRO_5034538878" evidence="2">
    <location>
        <begin position="21"/>
        <end position="215"/>
    </location>
</feature>
<dbReference type="GeneID" id="115540896"/>
<dbReference type="Pfam" id="PF14965">
    <property type="entry name" value="BRI3BP"/>
    <property type="match status" value="1"/>
</dbReference>
<dbReference type="GeneTree" id="ENSGT00510000052596"/>
<evidence type="ECO:0000256" key="2">
    <source>
        <dbReference type="SAM" id="SignalP"/>
    </source>
</evidence>
<keyword evidence="2" id="KW-0732">Signal</keyword>
<evidence type="ECO:0000313" key="3">
    <source>
        <dbReference type="Ensembl" id="ENSGMOP00000049881.1"/>
    </source>
</evidence>
<feature type="transmembrane region" description="Helical" evidence="1">
    <location>
        <begin position="166"/>
        <end position="184"/>
    </location>
</feature>
<proteinExistence type="predicted"/>
<dbReference type="InterPro" id="IPR039492">
    <property type="entry name" value="TMEM109"/>
</dbReference>
<dbReference type="Ensembl" id="ENSGMOT00000050867.1">
    <property type="protein sequence ID" value="ENSGMOP00000049881.1"/>
    <property type="gene ID" value="ENSGMOG00000030624.1"/>
</dbReference>
<dbReference type="KEGG" id="gmh:115540896"/>
<keyword evidence="1" id="KW-0472">Membrane</keyword>
<protein>
    <submittedName>
        <fullName evidence="3">Uncharacterized LOC115540896</fullName>
    </submittedName>
</protein>
<name>A0A8C5FNI9_GADMO</name>
<evidence type="ECO:0000256" key="1">
    <source>
        <dbReference type="SAM" id="Phobius"/>
    </source>
</evidence>
<dbReference type="AlphaFoldDB" id="A0A8C5FNI9"/>
<dbReference type="OrthoDB" id="8818627at2759"/>
<feature type="signal peptide" evidence="2">
    <location>
        <begin position="1"/>
        <end position="20"/>
    </location>
</feature>
<keyword evidence="4" id="KW-1185">Reference proteome</keyword>
<feature type="transmembrane region" description="Helical" evidence="1">
    <location>
        <begin position="135"/>
        <end position="154"/>
    </location>
</feature>
<reference evidence="3" key="1">
    <citation type="submission" date="2025-08" db="UniProtKB">
        <authorList>
            <consortium name="Ensembl"/>
        </authorList>
    </citation>
    <scope>IDENTIFICATION</scope>
</reference>
<organism evidence="3 4">
    <name type="scientific">Gadus morhua</name>
    <name type="common">Atlantic cod</name>
    <dbReference type="NCBI Taxonomy" id="8049"/>
    <lineage>
        <taxon>Eukaryota</taxon>
        <taxon>Metazoa</taxon>
        <taxon>Chordata</taxon>
        <taxon>Craniata</taxon>
        <taxon>Vertebrata</taxon>
        <taxon>Euteleostomi</taxon>
        <taxon>Actinopterygii</taxon>
        <taxon>Neopterygii</taxon>
        <taxon>Teleostei</taxon>
        <taxon>Neoteleostei</taxon>
        <taxon>Acanthomorphata</taxon>
        <taxon>Zeiogadaria</taxon>
        <taxon>Gadariae</taxon>
        <taxon>Gadiformes</taxon>
        <taxon>Gadoidei</taxon>
        <taxon>Gadidae</taxon>
        <taxon>Gadus</taxon>
    </lineage>
</organism>
<feature type="transmembrane region" description="Helical" evidence="1">
    <location>
        <begin position="107"/>
        <end position="128"/>
    </location>
</feature>